<evidence type="ECO:0000256" key="4">
    <source>
        <dbReference type="ARBA" id="ARBA00022741"/>
    </source>
</evidence>
<dbReference type="GO" id="GO:0015697">
    <property type="term" value="P:quaternary ammonium group transport"/>
    <property type="evidence" value="ECO:0007669"/>
    <property type="project" value="UniProtKB-ARBA"/>
</dbReference>
<dbReference type="PROSITE" id="PS00211">
    <property type="entry name" value="ABC_TRANSPORTER_1"/>
    <property type="match status" value="1"/>
</dbReference>
<protein>
    <submittedName>
        <fullName evidence="10">ABC transporter ATP-binding protein</fullName>
    </submittedName>
</protein>
<keyword evidence="4" id="KW-0547">Nucleotide-binding</keyword>
<dbReference type="Gene3D" id="3.40.50.300">
    <property type="entry name" value="P-loop containing nucleotide triphosphate hydrolases"/>
    <property type="match status" value="1"/>
</dbReference>
<dbReference type="SUPFAM" id="SSF52540">
    <property type="entry name" value="P-loop containing nucleoside triphosphate hydrolases"/>
    <property type="match status" value="1"/>
</dbReference>
<dbReference type="PROSITE" id="PS50893">
    <property type="entry name" value="ABC_TRANSPORTER_2"/>
    <property type="match status" value="1"/>
</dbReference>
<keyword evidence="3" id="KW-0410">Iron transport</keyword>
<keyword evidence="2" id="KW-1003">Cell membrane</keyword>
<dbReference type="EMBL" id="BMGH01000001">
    <property type="protein sequence ID" value="GGD11195.1"/>
    <property type="molecule type" value="Genomic_DNA"/>
</dbReference>
<evidence type="ECO:0000259" key="9">
    <source>
        <dbReference type="PROSITE" id="PS50893"/>
    </source>
</evidence>
<dbReference type="GO" id="GO:0016020">
    <property type="term" value="C:membrane"/>
    <property type="evidence" value="ECO:0007669"/>
    <property type="project" value="InterPro"/>
</dbReference>
<gene>
    <name evidence="10" type="ORF">GCM10011342_19990</name>
</gene>
<dbReference type="PANTHER" id="PTHR42781">
    <property type="entry name" value="SPERMIDINE/PUTRESCINE IMPORT ATP-BINDING PROTEIN POTA"/>
    <property type="match status" value="1"/>
</dbReference>
<dbReference type="InterPro" id="IPR015853">
    <property type="entry name" value="ABC_transpr_FbpC"/>
</dbReference>
<proteinExistence type="predicted"/>
<evidence type="ECO:0000256" key="8">
    <source>
        <dbReference type="ARBA" id="ARBA00023136"/>
    </source>
</evidence>
<evidence type="ECO:0000256" key="3">
    <source>
        <dbReference type="ARBA" id="ARBA00022496"/>
    </source>
</evidence>
<sequence>MLEFNDISHAYADRTALRDVTLRAMPGEVTCLIGPSGCGKTTLLRLAAGLLPLQSGSVVLDGEPLSAPGRLVPPEKRPVGLVFQEGALFPHLNVAQNIAFGLTGPAATRKAMVAALLDMIGLVGFENRLPHTLSGGQRQRVALARAMAPEPKVLLFDEPYANLDTQLRRDLREQARRMIRRTGMIGVMVTHDPEEVLEMADRIAILEEGVVQQTGTPEDVFDNPSTAKIAAMFGSGQSLKADLSGATLTHAFGEWPMSCLHGDAPRMGPVRLVIRPDALTVKQDMAGYPVLDTRLGGQKLLVHVEAQDGQILRVIADRSSAVKIGDHVRLEPLEGSIFAYPDGEPR</sequence>
<dbReference type="GO" id="GO:0016887">
    <property type="term" value="F:ATP hydrolysis activity"/>
    <property type="evidence" value="ECO:0007669"/>
    <property type="project" value="InterPro"/>
</dbReference>
<evidence type="ECO:0000256" key="2">
    <source>
        <dbReference type="ARBA" id="ARBA00022475"/>
    </source>
</evidence>
<accession>A0A8J2V1S0</accession>
<evidence type="ECO:0000256" key="5">
    <source>
        <dbReference type="ARBA" id="ARBA00022840"/>
    </source>
</evidence>
<dbReference type="InterPro" id="IPR017871">
    <property type="entry name" value="ABC_transporter-like_CS"/>
</dbReference>
<dbReference type="RefSeq" id="WP_188158560.1">
    <property type="nucleotide sequence ID" value="NZ_BMGH01000001.1"/>
</dbReference>
<keyword evidence="11" id="KW-1185">Reference proteome</keyword>
<keyword evidence="1" id="KW-0813">Transport</keyword>
<keyword evidence="8" id="KW-0472">Membrane</keyword>
<evidence type="ECO:0000256" key="7">
    <source>
        <dbReference type="ARBA" id="ARBA00023065"/>
    </source>
</evidence>
<dbReference type="Pfam" id="PF00005">
    <property type="entry name" value="ABC_tran"/>
    <property type="match status" value="1"/>
</dbReference>
<organism evidence="10 11">
    <name type="scientific">Aquisalinus flavus</name>
    <dbReference type="NCBI Taxonomy" id="1526572"/>
    <lineage>
        <taxon>Bacteria</taxon>
        <taxon>Pseudomonadati</taxon>
        <taxon>Pseudomonadota</taxon>
        <taxon>Alphaproteobacteria</taxon>
        <taxon>Parvularculales</taxon>
        <taxon>Parvularculaceae</taxon>
        <taxon>Aquisalinus</taxon>
    </lineage>
</organism>
<evidence type="ECO:0000256" key="6">
    <source>
        <dbReference type="ARBA" id="ARBA00023004"/>
    </source>
</evidence>
<name>A0A8J2V1S0_9PROT</name>
<dbReference type="Proteomes" id="UP000613582">
    <property type="component" value="Unassembled WGS sequence"/>
</dbReference>
<reference evidence="10" key="2">
    <citation type="submission" date="2020-09" db="EMBL/GenBank/DDBJ databases">
        <authorList>
            <person name="Sun Q."/>
            <person name="Zhou Y."/>
        </authorList>
    </citation>
    <scope>NUCLEOTIDE SEQUENCE</scope>
    <source>
        <strain evidence="10">CGMCC 1.12921</strain>
    </source>
</reference>
<keyword evidence="7" id="KW-0406">Ion transport</keyword>
<dbReference type="GO" id="GO:0005524">
    <property type="term" value="F:ATP binding"/>
    <property type="evidence" value="ECO:0007669"/>
    <property type="project" value="UniProtKB-KW"/>
</dbReference>
<feature type="domain" description="ABC transporter" evidence="9">
    <location>
        <begin position="2"/>
        <end position="233"/>
    </location>
</feature>
<keyword evidence="5 10" id="KW-0067">ATP-binding</keyword>
<dbReference type="InterPro" id="IPR027417">
    <property type="entry name" value="P-loop_NTPase"/>
</dbReference>
<dbReference type="FunFam" id="3.40.50.300:FF:000425">
    <property type="entry name" value="Probable ABC transporter, ATP-binding subunit"/>
    <property type="match status" value="1"/>
</dbReference>
<keyword evidence="6" id="KW-0408">Iron</keyword>
<dbReference type="AlphaFoldDB" id="A0A8J2V1S0"/>
<evidence type="ECO:0000313" key="11">
    <source>
        <dbReference type="Proteomes" id="UP000613582"/>
    </source>
</evidence>
<dbReference type="InterPro" id="IPR003439">
    <property type="entry name" value="ABC_transporter-like_ATP-bd"/>
</dbReference>
<evidence type="ECO:0000256" key="1">
    <source>
        <dbReference type="ARBA" id="ARBA00022448"/>
    </source>
</evidence>
<dbReference type="GO" id="GO:0015408">
    <property type="term" value="F:ABC-type ferric iron transporter activity"/>
    <property type="evidence" value="ECO:0007669"/>
    <property type="project" value="InterPro"/>
</dbReference>
<reference evidence="10" key="1">
    <citation type="journal article" date="2014" name="Int. J. Syst. Evol. Microbiol.">
        <title>Complete genome sequence of Corynebacterium casei LMG S-19264T (=DSM 44701T), isolated from a smear-ripened cheese.</title>
        <authorList>
            <consortium name="US DOE Joint Genome Institute (JGI-PGF)"/>
            <person name="Walter F."/>
            <person name="Albersmeier A."/>
            <person name="Kalinowski J."/>
            <person name="Ruckert C."/>
        </authorList>
    </citation>
    <scope>NUCLEOTIDE SEQUENCE</scope>
    <source>
        <strain evidence="10">CGMCC 1.12921</strain>
    </source>
</reference>
<dbReference type="PANTHER" id="PTHR42781:SF4">
    <property type="entry name" value="SPERMIDINE_PUTRESCINE IMPORT ATP-BINDING PROTEIN POTA"/>
    <property type="match status" value="1"/>
</dbReference>
<dbReference type="InterPro" id="IPR050093">
    <property type="entry name" value="ABC_SmlMolc_Importer"/>
</dbReference>
<dbReference type="SUPFAM" id="SSF50331">
    <property type="entry name" value="MOP-like"/>
    <property type="match status" value="1"/>
</dbReference>
<comment type="caution">
    <text evidence="10">The sequence shown here is derived from an EMBL/GenBank/DDBJ whole genome shotgun (WGS) entry which is preliminary data.</text>
</comment>
<dbReference type="CDD" id="cd03259">
    <property type="entry name" value="ABC_Carb_Solutes_like"/>
    <property type="match status" value="1"/>
</dbReference>
<evidence type="ECO:0000313" key="10">
    <source>
        <dbReference type="EMBL" id="GGD11195.1"/>
    </source>
</evidence>
<dbReference type="InterPro" id="IPR003593">
    <property type="entry name" value="AAA+_ATPase"/>
</dbReference>
<dbReference type="SMART" id="SM00382">
    <property type="entry name" value="AAA"/>
    <property type="match status" value="1"/>
</dbReference>
<dbReference type="InterPro" id="IPR008995">
    <property type="entry name" value="Mo/tungstate-bd_C_term_dom"/>
</dbReference>